<dbReference type="PANTHER" id="PTHR33463">
    <property type="entry name" value="NB-ARC DOMAIN-CONTAINING PROTEIN-RELATED"/>
    <property type="match status" value="1"/>
</dbReference>
<evidence type="ECO:0000313" key="2">
    <source>
        <dbReference type="EMBL" id="VYS63216.1"/>
    </source>
</evidence>
<proteinExistence type="predicted"/>
<evidence type="ECO:0000313" key="3">
    <source>
        <dbReference type="Proteomes" id="UP000426265"/>
    </source>
</evidence>
<dbReference type="Gene3D" id="3.80.10.10">
    <property type="entry name" value="Ribonuclease Inhibitor"/>
    <property type="match status" value="2"/>
</dbReference>
<reference evidence="2 3" key="1">
    <citation type="submission" date="2019-11" db="EMBL/GenBank/DDBJ databases">
        <authorList>
            <person name="Jiao W.-B."/>
            <person name="Schneeberger K."/>
        </authorList>
    </citation>
    <scope>NUCLEOTIDE SEQUENCE [LARGE SCALE GENOMIC DNA]</scope>
    <source>
        <strain evidence="3">cv. An-1</strain>
    </source>
</reference>
<dbReference type="EMBL" id="CACRSJ010000109">
    <property type="protein sequence ID" value="VYS63216.1"/>
    <property type="molecule type" value="Genomic_DNA"/>
</dbReference>
<dbReference type="Proteomes" id="UP000426265">
    <property type="component" value="Unassembled WGS sequence"/>
</dbReference>
<name>A0A654FQZ4_ARATH</name>
<dbReference type="AlphaFoldDB" id="A0A654FQZ4"/>
<dbReference type="PANTHER" id="PTHR33463:SF203">
    <property type="entry name" value="AAA+ ATPASE DOMAIN-CONTAINING PROTEIN"/>
    <property type="match status" value="1"/>
</dbReference>
<dbReference type="SUPFAM" id="SSF52058">
    <property type="entry name" value="L domain-like"/>
    <property type="match status" value="1"/>
</dbReference>
<organism evidence="2 3">
    <name type="scientific">Arabidopsis thaliana</name>
    <name type="common">Mouse-ear cress</name>
    <dbReference type="NCBI Taxonomy" id="3702"/>
    <lineage>
        <taxon>Eukaryota</taxon>
        <taxon>Viridiplantae</taxon>
        <taxon>Streptophyta</taxon>
        <taxon>Embryophyta</taxon>
        <taxon>Tracheophyta</taxon>
        <taxon>Spermatophyta</taxon>
        <taxon>Magnoliopsida</taxon>
        <taxon>eudicotyledons</taxon>
        <taxon>Gunneridae</taxon>
        <taxon>Pentapetalae</taxon>
        <taxon>rosids</taxon>
        <taxon>malvids</taxon>
        <taxon>Brassicales</taxon>
        <taxon>Brassicaceae</taxon>
        <taxon>Camelineae</taxon>
        <taxon>Arabidopsis</taxon>
    </lineage>
</organism>
<accession>A0A654FQZ4</accession>
<dbReference type="InterPro" id="IPR032675">
    <property type="entry name" value="LRR_dom_sf"/>
</dbReference>
<keyword evidence="1" id="KW-0611">Plant defense</keyword>
<sequence length="503" mass="55893">MKKIYLGKRVSACSWILLSSMTTGGGFFAQSRLHCSSTHLEALPNIKGLTSLEVFDVSGCTNLHKIEGSFEDMFYLREVNLSGTRIETLPEFPVKNSLCCSKLFVLADSTRLKRDTWSQVKEAITNGISESLSSFDTVDEIQEISRKEDGCVGELWAFDCPEKKGCRREQFYQGHVYMDVYMNTIPFVDTKSCQEVLELQGSNGIAQDKETLAKVESVAIVDNSATSLSSIFKELKSVKSCWLEMCGDIKILFSGVDEERLENLETLSITNLRLLESICSSSFKNLKNLSLDCCPCIETLFPASALPTSLEVLKIKFCEKLAKLFEQEVEVPNLRVLCLFNLPVLSAINAMLPNLKTYKPEKCPQLETSMEDLCGQSEKDLATEHSVPGSFPKSFLYFSVNFAVALIAKNQGKDPKPDDPPVDSLPCGHLSSSYTLVGQTPSLRFLSKIMPSGTDFLGLTFRHLQVSMCCPVSTQCALGDNRLVIHCWDFEVFGTDDRVNTGT</sequence>
<protein>
    <submittedName>
        <fullName evidence="2">Uncharacterized protein</fullName>
    </submittedName>
</protein>
<dbReference type="InterPro" id="IPR050905">
    <property type="entry name" value="Plant_NBS-LRR"/>
</dbReference>
<gene>
    <name evidence="2" type="ORF">AN1_LOCUS18636</name>
</gene>
<evidence type="ECO:0000256" key="1">
    <source>
        <dbReference type="ARBA" id="ARBA00022821"/>
    </source>
</evidence>